<comment type="similarity">
    <text evidence="1 4">Belongs to the DNA mismatch repair MutL/HexB family.</text>
</comment>
<dbReference type="EMBL" id="FNHB01000001">
    <property type="protein sequence ID" value="SDL64144.1"/>
    <property type="molecule type" value="Genomic_DNA"/>
</dbReference>
<dbReference type="CDD" id="cd00782">
    <property type="entry name" value="MutL_Trans"/>
    <property type="match status" value="1"/>
</dbReference>
<dbReference type="InterPro" id="IPR038973">
    <property type="entry name" value="MutL/Mlh/Pms-like"/>
</dbReference>
<dbReference type="InterPro" id="IPR037198">
    <property type="entry name" value="MutL_C_sf"/>
</dbReference>
<keyword evidence="8" id="KW-1185">Reference proteome</keyword>
<dbReference type="SUPFAM" id="SSF54211">
    <property type="entry name" value="Ribosomal protein S5 domain 2-like"/>
    <property type="match status" value="1"/>
</dbReference>
<evidence type="ECO:0000313" key="7">
    <source>
        <dbReference type="EMBL" id="SDL64144.1"/>
    </source>
</evidence>
<dbReference type="InterPro" id="IPR042120">
    <property type="entry name" value="MutL_C_dimsub"/>
</dbReference>
<dbReference type="SMART" id="SM01340">
    <property type="entry name" value="DNA_mis_repair"/>
    <property type="match status" value="1"/>
</dbReference>
<name>A0A1G9LQR2_9FIRM</name>
<evidence type="ECO:0000256" key="2">
    <source>
        <dbReference type="ARBA" id="ARBA00022763"/>
    </source>
</evidence>
<dbReference type="FunFam" id="3.30.565.10:FF:000003">
    <property type="entry name" value="DNA mismatch repair endonuclease MutL"/>
    <property type="match status" value="1"/>
</dbReference>
<dbReference type="InterPro" id="IPR020667">
    <property type="entry name" value="DNA_mismatch_repair_MutL"/>
</dbReference>
<sequence>MTTIRVLDENTANKIAAGEVVDRPASIIKELVENAIDAHSSKIEIEISEGGIRFIRVTDNGTGMSHADAQLAILRHATSKISDAGDLNKISTLGFRGEALPTIAAVAKFSLTTRLQDQHLATLVEVAGGVLTDVREAGGSIGTTVVVEDLFYNTPARQKFLKKPAAESSHIHQIVVKLALSHPHIAFKLINNTRLVLATPGNDNLSDTLTSLYGNTLSAELLPVYFTEDDMVISGYLSKPTLLKSSRQWQTFFINSRVVNSRVIAKALDNAYHSLLPKSGYPLAVLGITVPVDSLDVNVHPQKSEVKFADDNKMFRAVYHAVAETLRAQQAPSQIAASVSLPGGPAYRAYPQPAAAVPAGRPEYAAVRQLELLDTARQPVSLGAAQALIARESPLAVFDHIAPSAGNSQPSGQTDFDLYPLGQIADCYIIAYNQDGMFIVDQHAAHERILYDKLGKSTERIPAQQLLVPPFIEFDEADCNLIAENRQLFFELGFSLELIGPNTMRLLEIPADIPLSEAEQIVRQILQAVQELHQPSAQELRHACLQITACRAAIKAGDSLNMRQIQALLNELCQTTLPYTCPHGRPAIIRFTPQDLAKMFKRT</sequence>
<evidence type="ECO:0000259" key="6">
    <source>
        <dbReference type="SMART" id="SM01340"/>
    </source>
</evidence>
<keyword evidence="2 4" id="KW-0227">DNA damage</keyword>
<dbReference type="InterPro" id="IPR002099">
    <property type="entry name" value="MutL/Mlh/PMS"/>
</dbReference>
<dbReference type="RefSeq" id="WP_092067825.1">
    <property type="nucleotide sequence ID" value="NZ_FNHB01000001.1"/>
</dbReference>
<dbReference type="GO" id="GO:0030983">
    <property type="term" value="F:mismatched DNA binding"/>
    <property type="evidence" value="ECO:0007669"/>
    <property type="project" value="InterPro"/>
</dbReference>
<dbReference type="PROSITE" id="PS00058">
    <property type="entry name" value="DNA_MISMATCH_REPAIR_1"/>
    <property type="match status" value="1"/>
</dbReference>
<dbReference type="InterPro" id="IPR042121">
    <property type="entry name" value="MutL_C_regsub"/>
</dbReference>
<evidence type="ECO:0000256" key="1">
    <source>
        <dbReference type="ARBA" id="ARBA00006082"/>
    </source>
</evidence>
<gene>
    <name evidence="4" type="primary">mutL</name>
    <name evidence="7" type="ORF">SAMN04488502_101435</name>
</gene>
<keyword evidence="3 4" id="KW-0234">DNA repair</keyword>
<feature type="domain" description="MutL C-terminal dimerisation" evidence="5">
    <location>
        <begin position="420"/>
        <end position="560"/>
    </location>
</feature>
<dbReference type="GO" id="GO:0032300">
    <property type="term" value="C:mismatch repair complex"/>
    <property type="evidence" value="ECO:0007669"/>
    <property type="project" value="InterPro"/>
</dbReference>
<dbReference type="Gene3D" id="3.30.565.10">
    <property type="entry name" value="Histidine kinase-like ATPase, C-terminal domain"/>
    <property type="match status" value="1"/>
</dbReference>
<dbReference type="GO" id="GO:0006298">
    <property type="term" value="P:mismatch repair"/>
    <property type="evidence" value="ECO:0007669"/>
    <property type="project" value="UniProtKB-UniRule"/>
</dbReference>
<dbReference type="InterPro" id="IPR014790">
    <property type="entry name" value="MutL_C"/>
</dbReference>
<dbReference type="InterPro" id="IPR036890">
    <property type="entry name" value="HATPase_C_sf"/>
</dbReference>
<dbReference type="NCBIfam" id="TIGR00585">
    <property type="entry name" value="mutl"/>
    <property type="match status" value="1"/>
</dbReference>
<dbReference type="InterPro" id="IPR014762">
    <property type="entry name" value="DNA_mismatch_repair_CS"/>
</dbReference>
<dbReference type="Proteomes" id="UP000214880">
    <property type="component" value="Unassembled WGS sequence"/>
</dbReference>
<reference evidence="7 8" key="1">
    <citation type="submission" date="2016-10" db="EMBL/GenBank/DDBJ databases">
        <authorList>
            <person name="de Groot N.N."/>
        </authorList>
    </citation>
    <scope>NUCLEOTIDE SEQUENCE [LARGE SCALE GENOMIC DNA]</scope>
    <source>
        <strain evidence="7 8">DSM 1736</strain>
    </source>
</reference>
<dbReference type="HAMAP" id="MF_00149">
    <property type="entry name" value="DNA_mis_repair"/>
    <property type="match status" value="1"/>
</dbReference>
<evidence type="ECO:0000256" key="4">
    <source>
        <dbReference type="HAMAP-Rule" id="MF_00149"/>
    </source>
</evidence>
<dbReference type="Pfam" id="PF08676">
    <property type="entry name" value="MutL_C"/>
    <property type="match status" value="1"/>
</dbReference>
<feature type="domain" description="DNA mismatch repair protein S5" evidence="6">
    <location>
        <begin position="209"/>
        <end position="327"/>
    </location>
</feature>
<dbReference type="Gene3D" id="3.30.1540.20">
    <property type="entry name" value="MutL, C-terminal domain, dimerisation subdomain"/>
    <property type="match status" value="1"/>
</dbReference>
<dbReference type="InterPro" id="IPR014721">
    <property type="entry name" value="Ribsml_uS5_D2-typ_fold_subgr"/>
</dbReference>
<dbReference type="PANTHER" id="PTHR10073:SF12">
    <property type="entry name" value="DNA MISMATCH REPAIR PROTEIN MLH1"/>
    <property type="match status" value="1"/>
</dbReference>
<proteinExistence type="inferred from homology"/>
<evidence type="ECO:0000313" key="8">
    <source>
        <dbReference type="Proteomes" id="UP000214880"/>
    </source>
</evidence>
<dbReference type="GO" id="GO:0016887">
    <property type="term" value="F:ATP hydrolysis activity"/>
    <property type="evidence" value="ECO:0007669"/>
    <property type="project" value="InterPro"/>
</dbReference>
<dbReference type="SMART" id="SM00853">
    <property type="entry name" value="MutL_C"/>
    <property type="match status" value="1"/>
</dbReference>
<dbReference type="Pfam" id="PF13589">
    <property type="entry name" value="HATPase_c_3"/>
    <property type="match status" value="1"/>
</dbReference>
<comment type="function">
    <text evidence="4">This protein is involved in the repair of mismatches in DNA. It is required for dam-dependent methyl-directed DNA mismatch repair. May act as a 'molecular matchmaker', a protein that promotes the formation of a stable complex between two or more DNA-binding proteins in an ATP-dependent manner without itself being part of a final effector complex.</text>
</comment>
<dbReference type="Gene3D" id="3.30.1370.100">
    <property type="entry name" value="MutL, C-terminal domain, regulatory subdomain"/>
    <property type="match status" value="1"/>
</dbReference>
<dbReference type="GO" id="GO:0005524">
    <property type="term" value="F:ATP binding"/>
    <property type="evidence" value="ECO:0007669"/>
    <property type="project" value="InterPro"/>
</dbReference>
<dbReference type="InterPro" id="IPR020568">
    <property type="entry name" value="Ribosomal_Su5_D2-typ_SF"/>
</dbReference>
<dbReference type="STRING" id="146817.SAMN04488502_101435"/>
<dbReference type="GO" id="GO:0140664">
    <property type="term" value="F:ATP-dependent DNA damage sensor activity"/>
    <property type="evidence" value="ECO:0007669"/>
    <property type="project" value="InterPro"/>
</dbReference>
<dbReference type="OrthoDB" id="9763467at2"/>
<dbReference type="PANTHER" id="PTHR10073">
    <property type="entry name" value="DNA MISMATCH REPAIR PROTEIN MLH, PMS, MUTL"/>
    <property type="match status" value="1"/>
</dbReference>
<accession>A0A1G9LQR2</accession>
<evidence type="ECO:0000259" key="5">
    <source>
        <dbReference type="SMART" id="SM00853"/>
    </source>
</evidence>
<organism evidence="7 8">
    <name type="scientific">Dendrosporobacter quercicolus</name>
    <dbReference type="NCBI Taxonomy" id="146817"/>
    <lineage>
        <taxon>Bacteria</taxon>
        <taxon>Bacillati</taxon>
        <taxon>Bacillota</taxon>
        <taxon>Negativicutes</taxon>
        <taxon>Selenomonadales</taxon>
        <taxon>Sporomusaceae</taxon>
        <taxon>Dendrosporobacter</taxon>
    </lineage>
</organism>
<dbReference type="SUPFAM" id="SSF55874">
    <property type="entry name" value="ATPase domain of HSP90 chaperone/DNA topoisomerase II/histidine kinase"/>
    <property type="match status" value="1"/>
</dbReference>
<evidence type="ECO:0000256" key="3">
    <source>
        <dbReference type="ARBA" id="ARBA00023204"/>
    </source>
</evidence>
<protein>
    <recommendedName>
        <fullName evidence="4">DNA mismatch repair protein MutL</fullName>
    </recommendedName>
</protein>
<dbReference type="AlphaFoldDB" id="A0A1G9LQR2"/>
<dbReference type="Gene3D" id="3.30.230.10">
    <property type="match status" value="1"/>
</dbReference>
<dbReference type="SUPFAM" id="SSF118116">
    <property type="entry name" value="DNA mismatch repair protein MutL"/>
    <property type="match status" value="1"/>
</dbReference>
<dbReference type="CDD" id="cd16926">
    <property type="entry name" value="HATPase_MutL-MLH-PMS-like"/>
    <property type="match status" value="1"/>
</dbReference>
<dbReference type="InterPro" id="IPR013507">
    <property type="entry name" value="DNA_mismatch_S5_2-like"/>
</dbReference>
<dbReference type="Pfam" id="PF01119">
    <property type="entry name" value="DNA_mis_repair"/>
    <property type="match status" value="1"/>
</dbReference>